<feature type="compositionally biased region" description="Basic and acidic residues" evidence="1">
    <location>
        <begin position="45"/>
        <end position="54"/>
    </location>
</feature>
<dbReference type="EMBL" id="JBFOCI010000007">
    <property type="protein sequence ID" value="MEW9808225.1"/>
    <property type="molecule type" value="Genomic_DNA"/>
</dbReference>
<gene>
    <name evidence="2" type="ORF">ABUE31_19730</name>
</gene>
<dbReference type="Proteomes" id="UP001556196">
    <property type="component" value="Unassembled WGS sequence"/>
</dbReference>
<dbReference type="RefSeq" id="WP_367725450.1">
    <property type="nucleotide sequence ID" value="NZ_JBFOCH010000005.1"/>
</dbReference>
<comment type="caution">
    <text evidence="2">The sequence shown here is derived from an EMBL/GenBank/DDBJ whole genome shotgun (WGS) entry which is preliminary data.</text>
</comment>
<keyword evidence="3" id="KW-1185">Reference proteome</keyword>
<evidence type="ECO:0000313" key="3">
    <source>
        <dbReference type="Proteomes" id="UP001556196"/>
    </source>
</evidence>
<name>A0ABV3R583_9HYPH</name>
<accession>A0ABV3R583</accession>
<evidence type="ECO:0000313" key="2">
    <source>
        <dbReference type="EMBL" id="MEW9808225.1"/>
    </source>
</evidence>
<proteinExistence type="predicted"/>
<organism evidence="2 3">
    <name type="scientific">Mesorhizobium marinum</name>
    <dbReference type="NCBI Taxonomy" id="3228790"/>
    <lineage>
        <taxon>Bacteria</taxon>
        <taxon>Pseudomonadati</taxon>
        <taxon>Pseudomonadota</taxon>
        <taxon>Alphaproteobacteria</taxon>
        <taxon>Hyphomicrobiales</taxon>
        <taxon>Phyllobacteriaceae</taxon>
        <taxon>Mesorhizobium</taxon>
    </lineage>
</organism>
<protein>
    <submittedName>
        <fullName evidence="2">Uncharacterized protein</fullName>
    </submittedName>
</protein>
<feature type="region of interest" description="Disordered" evidence="1">
    <location>
        <begin position="45"/>
        <end position="67"/>
    </location>
</feature>
<sequence length="67" mass="8193">MLDAVFFSAKIESIQDARAAMHPVNFLFDEIMRKYWGIHPVPERPERQRRERPFWRLPRRRGGNEKR</sequence>
<reference evidence="2 3" key="1">
    <citation type="submission" date="2024-06" db="EMBL/GenBank/DDBJ databases">
        <authorList>
            <person name="Tuo L."/>
        </authorList>
    </citation>
    <scope>NUCLEOTIDE SEQUENCE [LARGE SCALE GENOMIC DNA]</scope>
    <source>
        <strain evidence="2 3">ZMM04-5</strain>
    </source>
</reference>
<evidence type="ECO:0000256" key="1">
    <source>
        <dbReference type="SAM" id="MobiDB-lite"/>
    </source>
</evidence>